<sequence>MEVILAGFNLDTDTIRNLKEGKKDVPLTPETISAAYARISRSPKRVDELRKQAREEVERTRRSNRTIIFEMGHHSVAEHACFNFDVIGISRLAVEALQGFRLASYTEKSQRYITLSDDFVLPEEIVELGKEKGFRETIAAQNELYHSLFEDLKAYHAEHDPVLAENKRDSANRAKEDARYVAALATQSQLGMTVNARELELMVRRFASHRLAELRELGGKLYDEARRIAPSLLLFCEPNRFDQETYPALAGFEKKLESENPPQADVTLIESTEDADLRLLAALLHRVSSASFESCRQAVEKMTDQQRLDLIKIAFERAELYDSMLREFEHVVLTYEVICSASCFAQLKRHRMASISAQSYDPELGFTVPEPIEEIGRADEFKHIMERSLTLYHEIAQDDLNAAPYILTNAHRRRMLITLNARELYHFSRLRSDSHAQAEIQGISNQMVHLGNMVMPLALLLAGGKDAYSEMYARIFGHPPKVIEAELPGERTIDP</sequence>
<dbReference type="Pfam" id="PF02511">
    <property type="entry name" value="Thy1"/>
    <property type="match status" value="2"/>
</dbReference>
<dbReference type="AlphaFoldDB" id="A0A532V9Q1"/>
<dbReference type="GO" id="GO:0070402">
    <property type="term" value="F:NADPH binding"/>
    <property type="evidence" value="ECO:0007669"/>
    <property type="project" value="TreeGrafter"/>
</dbReference>
<gene>
    <name evidence="1" type="ORF">CEE36_01970</name>
</gene>
<dbReference type="CDD" id="cd20175">
    <property type="entry name" value="ThyX"/>
    <property type="match status" value="2"/>
</dbReference>
<dbReference type="PANTHER" id="PTHR34934">
    <property type="entry name" value="FLAVIN-DEPENDENT THYMIDYLATE SYNTHASE"/>
    <property type="match status" value="1"/>
</dbReference>
<accession>A0A532V9Q1</accession>
<organism evidence="1 2">
    <name type="scientific">candidate division TA06 bacterium B3_TA06</name>
    <dbReference type="NCBI Taxonomy" id="2012487"/>
    <lineage>
        <taxon>Bacteria</taxon>
        <taxon>Bacteria division TA06</taxon>
    </lineage>
</organism>
<dbReference type="GO" id="GO:0006231">
    <property type="term" value="P:dTMP biosynthetic process"/>
    <property type="evidence" value="ECO:0007669"/>
    <property type="project" value="InterPro"/>
</dbReference>
<dbReference type="GO" id="GO:0050797">
    <property type="term" value="F:thymidylate synthase (FAD) activity"/>
    <property type="evidence" value="ECO:0007669"/>
    <property type="project" value="InterPro"/>
</dbReference>
<dbReference type="Proteomes" id="UP000317778">
    <property type="component" value="Unassembled WGS sequence"/>
</dbReference>
<name>A0A532V9Q1_UNCT6</name>
<dbReference type="PROSITE" id="PS51331">
    <property type="entry name" value="THYX"/>
    <property type="match status" value="2"/>
</dbReference>
<evidence type="ECO:0000313" key="1">
    <source>
        <dbReference type="EMBL" id="TKJ43906.1"/>
    </source>
</evidence>
<dbReference type="SUPFAM" id="SSF69796">
    <property type="entry name" value="Thymidylate synthase-complementing protein Thy1"/>
    <property type="match status" value="2"/>
</dbReference>
<comment type="caution">
    <text evidence="1">The sequence shown here is derived from an EMBL/GenBank/DDBJ whole genome shotgun (WGS) entry which is preliminary data.</text>
</comment>
<dbReference type="InterPro" id="IPR003669">
    <property type="entry name" value="Thymidylate_synthase_ThyX"/>
</dbReference>
<dbReference type="Gene3D" id="3.30.1360.170">
    <property type="match status" value="2"/>
</dbReference>
<dbReference type="EMBL" id="NJBO01000002">
    <property type="protein sequence ID" value="TKJ43906.1"/>
    <property type="molecule type" value="Genomic_DNA"/>
</dbReference>
<dbReference type="InterPro" id="IPR036098">
    <property type="entry name" value="Thymidylate_synthase_ThyX_sf"/>
</dbReference>
<reference evidence="1 2" key="1">
    <citation type="submission" date="2017-06" db="EMBL/GenBank/DDBJ databases">
        <title>Novel microbial phyla capable of carbon fixation and sulfur reduction in deep-sea sediments.</title>
        <authorList>
            <person name="Huang J."/>
            <person name="Baker B."/>
            <person name="Wang Y."/>
        </authorList>
    </citation>
    <scope>NUCLEOTIDE SEQUENCE [LARGE SCALE GENOMIC DNA]</scope>
    <source>
        <strain evidence="1">B3_TA06</strain>
    </source>
</reference>
<protein>
    <submittedName>
        <fullName evidence="1">Thymidylate synthase (FAD)</fullName>
    </submittedName>
</protein>
<dbReference type="GO" id="GO:0050660">
    <property type="term" value="F:flavin adenine dinucleotide binding"/>
    <property type="evidence" value="ECO:0007669"/>
    <property type="project" value="InterPro"/>
</dbReference>
<dbReference type="PANTHER" id="PTHR34934:SF1">
    <property type="entry name" value="FLAVIN-DEPENDENT THYMIDYLATE SYNTHASE"/>
    <property type="match status" value="1"/>
</dbReference>
<proteinExistence type="predicted"/>
<evidence type="ECO:0000313" key="2">
    <source>
        <dbReference type="Proteomes" id="UP000317778"/>
    </source>
</evidence>
<dbReference type="GO" id="GO:0004799">
    <property type="term" value="F:thymidylate synthase activity"/>
    <property type="evidence" value="ECO:0007669"/>
    <property type="project" value="TreeGrafter"/>
</dbReference>